<organism evidence="1">
    <name type="scientific">Lotharella globosa</name>
    <dbReference type="NCBI Taxonomy" id="91324"/>
    <lineage>
        <taxon>Eukaryota</taxon>
        <taxon>Sar</taxon>
        <taxon>Rhizaria</taxon>
        <taxon>Cercozoa</taxon>
        <taxon>Chlorarachniophyceae</taxon>
        <taxon>Lotharella</taxon>
    </lineage>
</organism>
<dbReference type="SUPFAM" id="SSF53474">
    <property type="entry name" value="alpha/beta-Hydrolases"/>
    <property type="match status" value="1"/>
</dbReference>
<gene>
    <name evidence="1" type="ORF">LGLO00237_LOCUS19701</name>
</gene>
<protein>
    <recommendedName>
        <fullName evidence="2">AB hydrolase-1 domain-containing protein</fullName>
    </recommendedName>
</protein>
<proteinExistence type="predicted"/>
<dbReference type="Gene3D" id="3.40.50.1820">
    <property type="entry name" value="alpha/beta hydrolase"/>
    <property type="match status" value="1"/>
</dbReference>
<reference evidence="1" key="1">
    <citation type="submission" date="2021-01" db="EMBL/GenBank/DDBJ databases">
        <authorList>
            <person name="Corre E."/>
            <person name="Pelletier E."/>
            <person name="Niang G."/>
            <person name="Scheremetjew M."/>
            <person name="Finn R."/>
            <person name="Kale V."/>
            <person name="Holt S."/>
            <person name="Cochrane G."/>
            <person name="Meng A."/>
            <person name="Brown T."/>
            <person name="Cohen L."/>
        </authorList>
    </citation>
    <scope>NUCLEOTIDE SEQUENCE</scope>
    <source>
        <strain evidence="1">CCCM811</strain>
    </source>
</reference>
<name>A0A7S3Z0R8_9EUKA</name>
<dbReference type="InterPro" id="IPR029058">
    <property type="entry name" value="AB_hydrolase_fold"/>
</dbReference>
<evidence type="ECO:0000313" key="1">
    <source>
        <dbReference type="EMBL" id="CAE0668078.1"/>
    </source>
</evidence>
<dbReference type="EMBL" id="HBIV01027531">
    <property type="protein sequence ID" value="CAE0668078.1"/>
    <property type="molecule type" value="Transcribed_RNA"/>
</dbReference>
<dbReference type="AlphaFoldDB" id="A0A7S3Z0R8"/>
<dbReference type="PANTHER" id="PTHR46438:SF2">
    <property type="entry name" value="ALPHA_BETA-HYDROLASES SUPERFAMILY PROTEIN"/>
    <property type="match status" value="1"/>
</dbReference>
<dbReference type="PANTHER" id="PTHR46438">
    <property type="entry name" value="ALPHA/BETA-HYDROLASES SUPERFAMILY PROTEIN"/>
    <property type="match status" value="1"/>
</dbReference>
<sequence>MALKRHVSTSTTAPGAPVATVVRHSAHGRLPSLRGVHRRRLSTWATVADDVDVDGQQPKGLVEGSYLHQGERCPYWKIPGARPSSSPPVVLVHPVGVGLAKWFWIPLMIALQTKSFDSDVYAPDLLGTGGCSAYKAYQGSSSDLAGEWADQLRSFIANEVQEPAVVVTQGALGTVGIELAAGSNNTNLVKGLVMSTPPSWEAVSSEFNPLVRGAIWNLLTWPGGHSPFGKAFYQYASTEKFLRQFSSKNLFSSAEKVTDAWITKIISEARPADRRFAIIAFLSGLWRRDRVKKMGHLPKSIPVLGVFGDQSRTIAAIDEQRGAEDLRERYANAMPSMVKATILPGKNVLPYERPTEFASVLQEFISSL</sequence>
<evidence type="ECO:0008006" key="2">
    <source>
        <dbReference type="Google" id="ProtNLM"/>
    </source>
</evidence>
<accession>A0A7S3Z0R8</accession>